<dbReference type="AlphaFoldDB" id="A0A848LC38"/>
<keyword evidence="4" id="KW-0862">Zinc</keyword>
<dbReference type="EMBL" id="JABBJJ010000048">
    <property type="protein sequence ID" value="NMO15802.1"/>
    <property type="molecule type" value="Genomic_DNA"/>
</dbReference>
<dbReference type="PANTHER" id="PTHR30096">
    <property type="entry name" value="4,5-DOPA DIOXYGENASE EXTRADIOL-LIKE PROTEIN"/>
    <property type="match status" value="1"/>
</dbReference>
<dbReference type="SUPFAM" id="SSF53213">
    <property type="entry name" value="LigB-like"/>
    <property type="match status" value="1"/>
</dbReference>
<keyword evidence="8" id="KW-0223">Dioxygenase</keyword>
<keyword evidence="3" id="KW-0479">Metal-binding</keyword>
<dbReference type="RefSeq" id="WP_169345091.1">
    <property type="nucleotide sequence ID" value="NZ_JABBJJ010000048.1"/>
</dbReference>
<dbReference type="CDD" id="cd07363">
    <property type="entry name" value="45_DOPA_Dioxygenase"/>
    <property type="match status" value="1"/>
</dbReference>
<evidence type="ECO:0000256" key="6">
    <source>
        <dbReference type="SAM" id="MobiDB-lite"/>
    </source>
</evidence>
<dbReference type="Proteomes" id="UP000518300">
    <property type="component" value="Unassembled WGS sequence"/>
</dbReference>
<feature type="region of interest" description="Disordered" evidence="6">
    <location>
        <begin position="267"/>
        <end position="287"/>
    </location>
</feature>
<dbReference type="PIRSF" id="PIRSF006157">
    <property type="entry name" value="Doxgns_DODA"/>
    <property type="match status" value="1"/>
</dbReference>
<comment type="caution">
    <text evidence="8">The sequence shown here is derived from an EMBL/GenBank/DDBJ whole genome shotgun (WGS) entry which is preliminary data.</text>
</comment>
<proteinExistence type="inferred from homology"/>
<reference evidence="8 9" key="1">
    <citation type="submission" date="2020-04" db="EMBL/GenBank/DDBJ databases">
        <title>Draft genome of Pyxidicoccus fallax type strain.</title>
        <authorList>
            <person name="Whitworth D.E."/>
        </authorList>
    </citation>
    <scope>NUCLEOTIDE SEQUENCE [LARGE SCALE GENOMIC DNA]</scope>
    <source>
        <strain evidence="8 9">DSM 14698</strain>
    </source>
</reference>
<gene>
    <name evidence="8" type="primary">ygiD</name>
    <name evidence="8" type="ORF">HG543_13195</name>
</gene>
<organism evidence="8 9">
    <name type="scientific">Pyxidicoccus fallax</name>
    <dbReference type="NCBI Taxonomy" id="394095"/>
    <lineage>
        <taxon>Bacteria</taxon>
        <taxon>Pseudomonadati</taxon>
        <taxon>Myxococcota</taxon>
        <taxon>Myxococcia</taxon>
        <taxon>Myxococcales</taxon>
        <taxon>Cystobacterineae</taxon>
        <taxon>Myxococcaceae</taxon>
        <taxon>Pyxidicoccus</taxon>
    </lineage>
</organism>
<evidence type="ECO:0000256" key="2">
    <source>
        <dbReference type="ARBA" id="ARBA00007581"/>
    </source>
</evidence>
<dbReference type="InterPro" id="IPR004183">
    <property type="entry name" value="Xdiol_dOase_suB"/>
</dbReference>
<protein>
    <submittedName>
        <fullName evidence="8">4,5-DOPA dioxygenase extradiol</fullName>
        <ecNumber evidence="8">1.13.11.29</ecNumber>
    </submittedName>
</protein>
<sequence length="287" mass="30809">MSSQPVMPAAFLGHGSPMNTLEHNRYTEAWRAFGASAPRPRAILMVSAHWYINATAVTAMPRPKTIHDFYGFPQPLFDVQYPAPGLPELAEEVADVVKPTYVGADVDSWGLDHGTWSVLVHAFPAADVPVVQLSINALKPPEYHLELGAKLAPLRERGVLVMGSGNVVHNLRAIDWGSPQGAFDWARRFDEQARALMREKPADVPSLVGHPDFPRAVPTPDHFVPLLYIAGLASAAGTSANVLVDGYAYGSLSMTCYTLGARCPPVGQGREESAPLTGAAPPDSANV</sequence>
<name>A0A848LC38_9BACT</name>
<dbReference type="InterPro" id="IPR014436">
    <property type="entry name" value="Extradiol_dOase_DODA"/>
</dbReference>
<keyword evidence="9" id="KW-1185">Reference proteome</keyword>
<keyword evidence="5 8" id="KW-0560">Oxidoreductase</keyword>
<evidence type="ECO:0000256" key="4">
    <source>
        <dbReference type="ARBA" id="ARBA00022833"/>
    </source>
</evidence>
<dbReference type="GO" id="GO:0008198">
    <property type="term" value="F:ferrous iron binding"/>
    <property type="evidence" value="ECO:0007669"/>
    <property type="project" value="InterPro"/>
</dbReference>
<evidence type="ECO:0000256" key="3">
    <source>
        <dbReference type="ARBA" id="ARBA00022723"/>
    </source>
</evidence>
<dbReference type="GO" id="GO:0050297">
    <property type="term" value="F:stizolobate synthase activity"/>
    <property type="evidence" value="ECO:0007669"/>
    <property type="project" value="UniProtKB-EC"/>
</dbReference>
<evidence type="ECO:0000256" key="1">
    <source>
        <dbReference type="ARBA" id="ARBA00001947"/>
    </source>
</evidence>
<accession>A0A848LC38</accession>
<dbReference type="Gene3D" id="3.40.830.10">
    <property type="entry name" value="LigB-like"/>
    <property type="match status" value="1"/>
</dbReference>
<dbReference type="GO" id="GO:0008270">
    <property type="term" value="F:zinc ion binding"/>
    <property type="evidence" value="ECO:0007669"/>
    <property type="project" value="InterPro"/>
</dbReference>
<evidence type="ECO:0000256" key="5">
    <source>
        <dbReference type="ARBA" id="ARBA00023002"/>
    </source>
</evidence>
<dbReference type="Pfam" id="PF02900">
    <property type="entry name" value="LigB"/>
    <property type="match status" value="1"/>
</dbReference>
<evidence type="ECO:0000313" key="8">
    <source>
        <dbReference type="EMBL" id="NMO15802.1"/>
    </source>
</evidence>
<comment type="cofactor">
    <cofactor evidence="1">
        <name>Zn(2+)</name>
        <dbReference type="ChEBI" id="CHEBI:29105"/>
    </cofactor>
</comment>
<feature type="domain" description="Extradiol ring-cleavage dioxygenase class III enzyme subunit B" evidence="7">
    <location>
        <begin position="28"/>
        <end position="252"/>
    </location>
</feature>
<comment type="similarity">
    <text evidence="2">Belongs to the DODA-type extradiol aromatic ring-opening dioxygenase family.</text>
</comment>
<evidence type="ECO:0000313" key="9">
    <source>
        <dbReference type="Proteomes" id="UP000518300"/>
    </source>
</evidence>
<dbReference type="PANTHER" id="PTHR30096:SF0">
    <property type="entry name" value="4,5-DOPA DIOXYGENASE EXTRADIOL-LIKE PROTEIN"/>
    <property type="match status" value="1"/>
</dbReference>
<dbReference type="EC" id="1.13.11.29" evidence="8"/>
<dbReference type="NCBIfam" id="NF007914">
    <property type="entry name" value="PRK10628.1"/>
    <property type="match status" value="1"/>
</dbReference>
<evidence type="ECO:0000259" key="7">
    <source>
        <dbReference type="Pfam" id="PF02900"/>
    </source>
</evidence>